<dbReference type="AlphaFoldDB" id="A0AAU0FA96"/>
<proteinExistence type="predicted"/>
<name>A0AAU0FA96_9FLAO</name>
<protein>
    <submittedName>
        <fullName evidence="1">Uncharacterized protein</fullName>
    </submittedName>
</protein>
<organism evidence="1 2">
    <name type="scientific">Bergeyella porcorum</name>
    <dbReference type="NCBI Taxonomy" id="1735111"/>
    <lineage>
        <taxon>Bacteria</taxon>
        <taxon>Pseudomonadati</taxon>
        <taxon>Bacteroidota</taxon>
        <taxon>Flavobacteriia</taxon>
        <taxon>Flavobacteriales</taxon>
        <taxon>Weeksellaceae</taxon>
        <taxon>Bergeyella</taxon>
    </lineage>
</organism>
<sequence length="85" mass="9837">MSKMATQLQHQFITDHNGKPLSVVIPINEYKDLLSIAEKYQDIEEDVHFSEEELESIEISHQEAKESKTISSKDLFQKLRNKYGG</sequence>
<gene>
    <name evidence="1" type="ORF">BPO_2331</name>
</gene>
<accession>A0AAU0FA96</accession>
<dbReference type="Pfam" id="PF18506">
    <property type="entry name" value="RelB-like"/>
    <property type="match status" value="1"/>
</dbReference>
<evidence type="ECO:0000313" key="1">
    <source>
        <dbReference type="EMBL" id="WOC52978.1"/>
    </source>
</evidence>
<keyword evidence="2" id="KW-1185">Reference proteome</keyword>
<dbReference type="Proteomes" id="UP001432059">
    <property type="component" value="Chromosome"/>
</dbReference>
<dbReference type="EMBL" id="CP136426">
    <property type="protein sequence ID" value="WOC52978.1"/>
    <property type="molecule type" value="Genomic_DNA"/>
</dbReference>
<dbReference type="InterPro" id="IPR049537">
    <property type="entry name" value="RelB-like"/>
</dbReference>
<dbReference type="KEGG" id="bpor:BPO_2331"/>
<evidence type="ECO:0000313" key="2">
    <source>
        <dbReference type="Proteomes" id="UP001432059"/>
    </source>
</evidence>
<reference evidence="1" key="1">
    <citation type="submission" date="2023-10" db="EMBL/GenBank/DDBJ databases">
        <title>Characterization and whole genome sequencing of a novel strain of Bergeyella porcorum QD2021 isolated from pig.</title>
        <authorList>
            <person name="Liu G."/>
            <person name="Chen C."/>
            <person name="Han X."/>
        </authorList>
    </citation>
    <scope>NUCLEOTIDE SEQUENCE</scope>
    <source>
        <strain evidence="1">QD2021</strain>
    </source>
</reference>